<dbReference type="InterPro" id="IPR003615">
    <property type="entry name" value="HNH_nuc"/>
</dbReference>
<dbReference type="InterPro" id="IPR044925">
    <property type="entry name" value="His-Me_finger_sf"/>
</dbReference>
<feature type="domain" description="HNH nuclease" evidence="1">
    <location>
        <begin position="79"/>
        <end position="121"/>
    </location>
</feature>
<dbReference type="SUPFAM" id="SSF54060">
    <property type="entry name" value="His-Me finger endonucleases"/>
    <property type="match status" value="1"/>
</dbReference>
<keyword evidence="2" id="KW-0540">Nuclease</keyword>
<keyword evidence="2" id="KW-0255">Endonuclease</keyword>
<accession>A0A926DVL8</accession>
<comment type="caution">
    <text evidence="2">The sequence shown here is derived from an EMBL/GenBank/DDBJ whole genome shotgun (WGS) entry which is preliminary data.</text>
</comment>
<gene>
    <name evidence="2" type="ORF">H8711_04015</name>
</gene>
<keyword evidence="3" id="KW-1185">Reference proteome</keyword>
<dbReference type="AlphaFoldDB" id="A0A926DVL8"/>
<dbReference type="Gene3D" id="3.90.75.20">
    <property type="match status" value="1"/>
</dbReference>
<reference evidence="2" key="1">
    <citation type="submission" date="2020-08" db="EMBL/GenBank/DDBJ databases">
        <title>Genome public.</title>
        <authorList>
            <person name="Liu C."/>
            <person name="Sun Q."/>
        </authorList>
    </citation>
    <scope>NUCLEOTIDE SEQUENCE</scope>
    <source>
        <strain evidence="2">NSJ-31</strain>
    </source>
</reference>
<evidence type="ECO:0000313" key="2">
    <source>
        <dbReference type="EMBL" id="MBC8546100.1"/>
    </source>
</evidence>
<name>A0A926DVL8_9FIRM</name>
<dbReference type="GO" id="GO:0004519">
    <property type="term" value="F:endonuclease activity"/>
    <property type="evidence" value="ECO:0007669"/>
    <property type="project" value="UniProtKB-KW"/>
</dbReference>
<evidence type="ECO:0000259" key="1">
    <source>
        <dbReference type="Pfam" id="PF13392"/>
    </source>
</evidence>
<dbReference type="EMBL" id="JACRST010000003">
    <property type="protein sequence ID" value="MBC8546100.1"/>
    <property type="molecule type" value="Genomic_DNA"/>
</dbReference>
<evidence type="ECO:0000313" key="3">
    <source>
        <dbReference type="Proteomes" id="UP000653127"/>
    </source>
</evidence>
<protein>
    <submittedName>
        <fullName evidence="2">HNH endonuclease</fullName>
    </submittedName>
</protein>
<proteinExistence type="predicted"/>
<organism evidence="2 3">
    <name type="scientific">Ligaoa zhengdingensis</name>
    <dbReference type="NCBI Taxonomy" id="2763658"/>
    <lineage>
        <taxon>Bacteria</taxon>
        <taxon>Bacillati</taxon>
        <taxon>Bacillota</taxon>
        <taxon>Clostridia</taxon>
        <taxon>Eubacteriales</taxon>
        <taxon>Oscillospiraceae</taxon>
        <taxon>Ligaoa</taxon>
    </lineage>
</organism>
<dbReference type="Pfam" id="PF13392">
    <property type="entry name" value="HNH_3"/>
    <property type="match status" value="1"/>
</dbReference>
<sequence>MGRPRAAGPEFCTKCGKEMYRPPSARAGVSRPFCCRACQMAYLNAENNPKRMTPEVRQKLRESRLNTGNGKTYTKFFGRHTHRVVAELMLGRPLRPGEVVHHIDGDKRNNDPKNLMVFENQTAHAKWHTQQGGDNNEI</sequence>
<keyword evidence="2" id="KW-0378">Hydrolase</keyword>
<dbReference type="Proteomes" id="UP000653127">
    <property type="component" value="Unassembled WGS sequence"/>
</dbReference>